<evidence type="ECO:0000313" key="3">
    <source>
        <dbReference type="Proteomes" id="UP000002487"/>
    </source>
</evidence>
<keyword evidence="3" id="KW-1185">Reference proteome</keyword>
<dbReference type="EMBL" id="AE010299">
    <property type="protein sequence ID" value="AAM07876.1"/>
    <property type="molecule type" value="Genomic_DNA"/>
</dbReference>
<dbReference type="Proteomes" id="UP000002487">
    <property type="component" value="Chromosome"/>
</dbReference>
<sequence length="387" mass="42983">MFIRTYRLKHQKSVGISMREKIGTMLILSLLVLAIASCGCTESTGQQAVPNSSAVLQNSDKVQITDMLDRQLTVPAEISSVVATSPPSTILVYMLAPDKLAGWNFKNNFTQPFMDENYTSLPVIGGWFGTQTGNYETIISMDPDIVIEGYTTDGQINEAIERRQESFGSIPVVAVDDSIIFVTQSDPTIEYVGKLLDCEAQAEKLIEFRGSILNEINNTVKDIPEDEKVRVYYAEGPKGLMTDPSGSQHSQVIDICGGINVADCPLTPGSGMTQVSIEQVMDWNPEIIITSNPQFYASVYSDSLWESVDAVRNKRVYLAPQNPFCWIDRPQGPHLIIGTAWTAKMLYPDLFADMDLSGLTREFYLEFFHYELTDEQLNTLLNPAAEA</sequence>
<dbReference type="EnsemblBacteria" id="AAM07876">
    <property type="protein sequence ID" value="AAM07876"/>
    <property type="gene ID" value="MA_4536"/>
</dbReference>
<evidence type="ECO:0000313" key="2">
    <source>
        <dbReference type="EMBL" id="AAM07876.1"/>
    </source>
</evidence>
<dbReference type="InterPro" id="IPR002491">
    <property type="entry name" value="ABC_transptr_periplasmic_BD"/>
</dbReference>
<dbReference type="PhylomeDB" id="Q8THI0"/>
<gene>
    <name evidence="2" type="ordered locus">MA_4536</name>
</gene>
<dbReference type="HOGENOM" id="CLU_038034_13_1_2"/>
<organism evidence="2 3">
    <name type="scientific">Methanosarcina acetivorans (strain ATCC 35395 / DSM 2834 / JCM 12185 / C2A)</name>
    <dbReference type="NCBI Taxonomy" id="188937"/>
    <lineage>
        <taxon>Archaea</taxon>
        <taxon>Methanobacteriati</taxon>
        <taxon>Methanobacteriota</taxon>
        <taxon>Stenosarchaea group</taxon>
        <taxon>Methanomicrobia</taxon>
        <taxon>Methanosarcinales</taxon>
        <taxon>Methanosarcinaceae</taxon>
        <taxon>Methanosarcina</taxon>
    </lineage>
</organism>
<dbReference type="STRING" id="188937.MA_4536"/>
<accession>Q8THI0</accession>
<name>Q8THI0_METAC</name>
<dbReference type="Gene3D" id="3.40.50.1980">
    <property type="entry name" value="Nitrogenase molybdenum iron protein domain"/>
    <property type="match status" value="2"/>
</dbReference>
<dbReference type="AlphaFoldDB" id="Q8THI0"/>
<dbReference type="InParanoid" id="Q8THI0"/>
<dbReference type="PANTHER" id="PTHR30535">
    <property type="entry name" value="VITAMIN B12-BINDING PROTEIN"/>
    <property type="match status" value="1"/>
</dbReference>
<dbReference type="Gene3D" id="1.20.58.2180">
    <property type="match status" value="1"/>
</dbReference>
<dbReference type="PANTHER" id="PTHR30535:SF34">
    <property type="entry name" value="MOLYBDATE-BINDING PROTEIN MOLA"/>
    <property type="match status" value="1"/>
</dbReference>
<dbReference type="CDD" id="cd01147">
    <property type="entry name" value="HemV-2"/>
    <property type="match status" value="1"/>
</dbReference>
<dbReference type="PROSITE" id="PS50983">
    <property type="entry name" value="FE_B12_PBP"/>
    <property type="match status" value="1"/>
</dbReference>
<feature type="domain" description="Fe/B12 periplasmic-binding" evidence="1">
    <location>
        <begin position="80"/>
        <end position="350"/>
    </location>
</feature>
<reference evidence="2 3" key="1">
    <citation type="journal article" date="2002" name="Genome Res.">
        <title>The genome of Methanosarcina acetivorans reveals extensive metabolic and physiological diversity.</title>
        <authorList>
            <person name="Galagan J.E."/>
            <person name="Nusbaum C."/>
            <person name="Roy A."/>
            <person name="Endrizzi M.G."/>
            <person name="Macdonald P."/>
            <person name="FitzHugh W."/>
            <person name="Calvo S."/>
            <person name="Engels R."/>
            <person name="Smirnov S."/>
            <person name="Atnoor D."/>
            <person name="Brown A."/>
            <person name="Allen N."/>
            <person name="Naylor J."/>
            <person name="Stange-Thomann N."/>
            <person name="DeArellano K."/>
            <person name="Johnson R."/>
            <person name="Linton L."/>
            <person name="McEwan P."/>
            <person name="McKernan K."/>
            <person name="Talamas J."/>
            <person name="Tirrell A."/>
            <person name="Ye W."/>
            <person name="Zimmer A."/>
            <person name="Barber R.D."/>
            <person name="Cann I."/>
            <person name="Graham D.E."/>
            <person name="Grahame D.A."/>
            <person name="Guss A."/>
            <person name="Hedderich R."/>
            <person name="Ingram-Smith C."/>
            <person name="Kuettner C.H."/>
            <person name="Krzycki J.A."/>
            <person name="Leigh J.A."/>
            <person name="Li W."/>
            <person name="Liu J."/>
            <person name="Mukhopadhyay B."/>
            <person name="Reeve J.N."/>
            <person name="Smith K."/>
            <person name="Springer T.A."/>
            <person name="Umayam L.A."/>
            <person name="White O."/>
            <person name="White R.H."/>
            <person name="de Macario E.C."/>
            <person name="Ferry J.G."/>
            <person name="Jarrell K.F."/>
            <person name="Jing H."/>
            <person name="Macario A.J.L."/>
            <person name="Paulsen I."/>
            <person name="Pritchett M."/>
            <person name="Sowers K.R."/>
            <person name="Swanson R.V."/>
            <person name="Zinder S.H."/>
            <person name="Lander E."/>
            <person name="Metcalf W.W."/>
            <person name="Birren B."/>
        </authorList>
    </citation>
    <scope>NUCLEOTIDE SEQUENCE [LARGE SCALE GENOMIC DNA]</scope>
    <source>
        <strain evidence="3">ATCC 35395 / DSM 2834 / JCM 12185 / C2A</strain>
    </source>
</reference>
<dbReference type="InterPro" id="IPR050902">
    <property type="entry name" value="ABC_Transporter_SBP"/>
</dbReference>
<dbReference type="KEGG" id="mac:MA_4536"/>
<proteinExistence type="predicted"/>
<dbReference type="SUPFAM" id="SSF53807">
    <property type="entry name" value="Helical backbone' metal receptor"/>
    <property type="match status" value="1"/>
</dbReference>
<evidence type="ECO:0000259" key="1">
    <source>
        <dbReference type="PROSITE" id="PS50983"/>
    </source>
</evidence>
<dbReference type="Pfam" id="PF01497">
    <property type="entry name" value="Peripla_BP_2"/>
    <property type="match status" value="1"/>
</dbReference>
<protein>
    <submittedName>
        <fullName evidence="2">ABC transporter, solute-binding protein</fullName>
    </submittedName>
</protein>